<protein>
    <submittedName>
        <fullName evidence="1">14668_t:CDS:1</fullName>
    </submittedName>
</protein>
<evidence type="ECO:0000313" key="2">
    <source>
        <dbReference type="Proteomes" id="UP000789570"/>
    </source>
</evidence>
<reference evidence="1" key="1">
    <citation type="submission" date="2021-06" db="EMBL/GenBank/DDBJ databases">
        <authorList>
            <person name="Kallberg Y."/>
            <person name="Tangrot J."/>
            <person name="Rosling A."/>
        </authorList>
    </citation>
    <scope>NUCLEOTIDE SEQUENCE</scope>
    <source>
        <strain evidence="1">UK204</strain>
    </source>
</reference>
<name>A0A9N9J5T8_9GLOM</name>
<dbReference type="AlphaFoldDB" id="A0A9N9J5T8"/>
<dbReference type="Proteomes" id="UP000789570">
    <property type="component" value="Unassembled WGS sequence"/>
</dbReference>
<proteinExistence type="predicted"/>
<gene>
    <name evidence="1" type="ORF">FCALED_LOCUS17193</name>
</gene>
<sequence length="71" mass="8384">AEIGIFGRFQPLPSGNIVIDGIRSFIRDKELINHQQMKKKFIPYMAPEIFRKLRILYRVFTLSASLRLDLY</sequence>
<accession>A0A9N9J5T8</accession>
<evidence type="ECO:0000313" key="1">
    <source>
        <dbReference type="EMBL" id="CAG8765348.1"/>
    </source>
</evidence>
<feature type="non-terminal residue" evidence="1">
    <location>
        <position position="1"/>
    </location>
</feature>
<organism evidence="1 2">
    <name type="scientific">Funneliformis caledonium</name>
    <dbReference type="NCBI Taxonomy" id="1117310"/>
    <lineage>
        <taxon>Eukaryota</taxon>
        <taxon>Fungi</taxon>
        <taxon>Fungi incertae sedis</taxon>
        <taxon>Mucoromycota</taxon>
        <taxon>Glomeromycotina</taxon>
        <taxon>Glomeromycetes</taxon>
        <taxon>Glomerales</taxon>
        <taxon>Glomeraceae</taxon>
        <taxon>Funneliformis</taxon>
    </lineage>
</organism>
<comment type="caution">
    <text evidence="1">The sequence shown here is derived from an EMBL/GenBank/DDBJ whole genome shotgun (WGS) entry which is preliminary data.</text>
</comment>
<keyword evidence="2" id="KW-1185">Reference proteome</keyword>
<dbReference type="EMBL" id="CAJVPQ010024715">
    <property type="protein sequence ID" value="CAG8765348.1"/>
    <property type="molecule type" value="Genomic_DNA"/>
</dbReference>